<protein>
    <submittedName>
        <fullName evidence="4">NAD-dependent epimerase/dehydratase family protein</fullName>
    </submittedName>
</protein>
<dbReference type="AlphaFoldDB" id="A0A3M8PY82"/>
<dbReference type="EMBL" id="RIZG01000010">
    <property type="protein sequence ID" value="RNF48795.1"/>
    <property type="molecule type" value="Genomic_DNA"/>
</dbReference>
<evidence type="ECO:0000256" key="1">
    <source>
        <dbReference type="ARBA" id="ARBA00005125"/>
    </source>
</evidence>
<organism evidence="4 5">
    <name type="scientific">Marinomonas hwangdonensis</name>
    <dbReference type="NCBI Taxonomy" id="1053647"/>
    <lineage>
        <taxon>Bacteria</taxon>
        <taxon>Pseudomonadati</taxon>
        <taxon>Pseudomonadota</taxon>
        <taxon>Gammaproteobacteria</taxon>
        <taxon>Oceanospirillales</taxon>
        <taxon>Oceanospirillaceae</taxon>
        <taxon>Marinomonas</taxon>
    </lineage>
</organism>
<sequence>MNINRDRPTIKSSTILVTGGAGFIGSHLVDRLLLEGAKEVIIVDNLFVGSEDNICDAIKKGAVFYKDDIEITSSLDYIFEKHAVDIVFNCATKALNYSFVNPKNAFDTNVNGVLNILEHQRKGHFKTLVHFSTSEVYGSAVYEPMDENHPISPTTTYAAGKAAADIAINSWVNMFNVDAFIVRPFNNYGPRQNYRGFLAGIIPITAWRIANNISPEIHGTGQQTRDFIYVEDTVDAVVKLYSILSPSESINISTDGQISMNEVIEKIISYYDYQGEIIRKEARSADVSAHNASNEKVKNLIKYNLTPFDDGLVKTLNWYHKKFTG</sequence>
<accession>A0A3M8PY82</accession>
<reference evidence="4 5" key="1">
    <citation type="journal article" date="2012" name="Int. J. Syst. Evol. Microbiol.">
        <title>Marinomonas hwangdonensis sp. nov., isolated from seawater.</title>
        <authorList>
            <person name="Jung Y.T."/>
            <person name="Oh T.K."/>
            <person name="Yoon J.H."/>
        </authorList>
    </citation>
    <scope>NUCLEOTIDE SEQUENCE [LARGE SCALE GENOMIC DNA]</scope>
    <source>
        <strain evidence="4 5">HDW-15</strain>
    </source>
</reference>
<dbReference type="Pfam" id="PF01370">
    <property type="entry name" value="Epimerase"/>
    <property type="match status" value="1"/>
</dbReference>
<comment type="pathway">
    <text evidence="1">Bacterial outer membrane biogenesis; LPS O-antigen biosynthesis.</text>
</comment>
<keyword evidence="5" id="KW-1185">Reference proteome</keyword>
<comment type="similarity">
    <text evidence="2">Belongs to the NAD(P)-dependent epimerase/dehydratase family.</text>
</comment>
<dbReference type="Proteomes" id="UP000280507">
    <property type="component" value="Unassembled WGS sequence"/>
</dbReference>
<evidence type="ECO:0000256" key="2">
    <source>
        <dbReference type="ARBA" id="ARBA00007637"/>
    </source>
</evidence>
<feature type="domain" description="NAD-dependent epimerase/dehydratase" evidence="3">
    <location>
        <begin position="15"/>
        <end position="243"/>
    </location>
</feature>
<dbReference type="InterPro" id="IPR001509">
    <property type="entry name" value="Epimerase_deHydtase"/>
</dbReference>
<dbReference type="Gene3D" id="3.40.50.720">
    <property type="entry name" value="NAD(P)-binding Rossmann-like Domain"/>
    <property type="match status" value="1"/>
</dbReference>
<dbReference type="PANTHER" id="PTHR43000">
    <property type="entry name" value="DTDP-D-GLUCOSE 4,6-DEHYDRATASE-RELATED"/>
    <property type="match status" value="1"/>
</dbReference>
<name>A0A3M8PY82_9GAMM</name>
<dbReference type="RefSeq" id="WP_123096540.1">
    <property type="nucleotide sequence ID" value="NZ_RIZG01000010.1"/>
</dbReference>
<dbReference type="InterPro" id="IPR036291">
    <property type="entry name" value="NAD(P)-bd_dom_sf"/>
</dbReference>
<dbReference type="Gene3D" id="3.90.25.10">
    <property type="entry name" value="UDP-galactose 4-epimerase, domain 1"/>
    <property type="match status" value="1"/>
</dbReference>
<dbReference type="SUPFAM" id="SSF51735">
    <property type="entry name" value="NAD(P)-binding Rossmann-fold domains"/>
    <property type="match status" value="1"/>
</dbReference>
<proteinExistence type="inferred from homology"/>
<evidence type="ECO:0000259" key="3">
    <source>
        <dbReference type="Pfam" id="PF01370"/>
    </source>
</evidence>
<dbReference type="OrthoDB" id="9803010at2"/>
<evidence type="ECO:0000313" key="4">
    <source>
        <dbReference type="EMBL" id="RNF48795.1"/>
    </source>
</evidence>
<evidence type="ECO:0000313" key="5">
    <source>
        <dbReference type="Proteomes" id="UP000280507"/>
    </source>
</evidence>
<comment type="caution">
    <text evidence="4">The sequence shown here is derived from an EMBL/GenBank/DDBJ whole genome shotgun (WGS) entry which is preliminary data.</text>
</comment>
<gene>
    <name evidence="4" type="ORF">EBI00_13845</name>
</gene>